<keyword evidence="3 8" id="KW-0436">Ligase</keyword>
<feature type="domain" description="AMP-dependent synthetase/ligase" evidence="6">
    <location>
        <begin position="22"/>
        <end position="395"/>
    </location>
</feature>
<dbReference type="InterPro" id="IPR020845">
    <property type="entry name" value="AMP-binding_CS"/>
</dbReference>
<dbReference type="RefSeq" id="XP_020131275.1">
    <property type="nucleotide sequence ID" value="XM_020271991.1"/>
</dbReference>
<dbReference type="FunFam" id="3.30.300.30:FF:000007">
    <property type="entry name" value="4-coumarate--CoA ligase 2"/>
    <property type="match status" value="1"/>
</dbReference>
<dbReference type="PROSITE" id="PS00455">
    <property type="entry name" value="AMP_BINDING"/>
    <property type="match status" value="1"/>
</dbReference>
<keyword evidence="5" id="KW-0067">ATP-binding</keyword>
<dbReference type="Proteomes" id="UP000183809">
    <property type="component" value="Unassembled WGS sequence"/>
</dbReference>
<dbReference type="InterPro" id="IPR045851">
    <property type="entry name" value="AMP-bd_C_sf"/>
</dbReference>
<accession>A0A1J9S380</accession>
<dbReference type="STRING" id="236234.A0A1J9S380"/>
<dbReference type="PANTHER" id="PTHR24096:SF149">
    <property type="entry name" value="AMP-BINDING DOMAIN-CONTAINING PROTEIN-RELATED"/>
    <property type="match status" value="1"/>
</dbReference>
<dbReference type="SUPFAM" id="SSF56801">
    <property type="entry name" value="Acetyl-CoA synthetase-like"/>
    <property type="match status" value="1"/>
</dbReference>
<reference evidence="8 9" key="1">
    <citation type="submission" date="2016-10" db="EMBL/GenBank/DDBJ databases">
        <title>Proteomics and genomics reveal pathogen-plant mechanisms compatible with a hemibiotrophic lifestyle of Diplodia corticola.</title>
        <authorList>
            <person name="Fernandes I."/>
            <person name="De Jonge R."/>
            <person name="Van De Peer Y."/>
            <person name="Devreese B."/>
            <person name="Alves A."/>
            <person name="Esteves A.C."/>
        </authorList>
    </citation>
    <scope>NUCLEOTIDE SEQUENCE [LARGE SCALE GENOMIC DNA]</scope>
    <source>
        <strain evidence="8 9">CBS 112549</strain>
    </source>
</reference>
<evidence type="ECO:0000313" key="9">
    <source>
        <dbReference type="Proteomes" id="UP000183809"/>
    </source>
</evidence>
<gene>
    <name evidence="8" type="ORF">BKCO1_19000198</name>
</gene>
<dbReference type="InterPro" id="IPR025110">
    <property type="entry name" value="AMP-bd_C"/>
</dbReference>
<dbReference type="Pfam" id="PF00501">
    <property type="entry name" value="AMP-binding"/>
    <property type="match status" value="1"/>
</dbReference>
<dbReference type="Gene3D" id="3.40.50.12780">
    <property type="entry name" value="N-terminal domain of ligase-like"/>
    <property type="match status" value="1"/>
</dbReference>
<name>A0A1J9S380_9PEZI</name>
<dbReference type="GO" id="GO:0005524">
    <property type="term" value="F:ATP binding"/>
    <property type="evidence" value="ECO:0007669"/>
    <property type="project" value="UniProtKB-KW"/>
</dbReference>
<evidence type="ECO:0000256" key="4">
    <source>
        <dbReference type="ARBA" id="ARBA00022741"/>
    </source>
</evidence>
<evidence type="ECO:0000256" key="2">
    <source>
        <dbReference type="ARBA" id="ARBA00006432"/>
    </source>
</evidence>
<keyword evidence="4" id="KW-0547">Nucleotide-binding</keyword>
<dbReference type="EMBL" id="MNUE01000019">
    <property type="protein sequence ID" value="OJD35015.1"/>
    <property type="molecule type" value="Genomic_DNA"/>
</dbReference>
<dbReference type="PANTHER" id="PTHR24096">
    <property type="entry name" value="LONG-CHAIN-FATTY-ACID--COA LIGASE"/>
    <property type="match status" value="1"/>
</dbReference>
<comment type="similarity">
    <text evidence="2">Belongs to the ATP-dependent AMP-binding enzyme family.</text>
</comment>
<evidence type="ECO:0000256" key="3">
    <source>
        <dbReference type="ARBA" id="ARBA00022598"/>
    </source>
</evidence>
<dbReference type="AlphaFoldDB" id="A0A1J9S380"/>
<comment type="pathway">
    <text evidence="1">Siderophore biosynthesis.</text>
</comment>
<evidence type="ECO:0000256" key="1">
    <source>
        <dbReference type="ARBA" id="ARBA00004924"/>
    </source>
</evidence>
<dbReference type="Pfam" id="PF13193">
    <property type="entry name" value="AMP-binding_C"/>
    <property type="match status" value="1"/>
</dbReference>
<comment type="caution">
    <text evidence="8">The sequence shown here is derived from an EMBL/GenBank/DDBJ whole genome shotgun (WGS) entry which is preliminary data.</text>
</comment>
<organism evidence="8 9">
    <name type="scientific">Diplodia corticola</name>
    <dbReference type="NCBI Taxonomy" id="236234"/>
    <lineage>
        <taxon>Eukaryota</taxon>
        <taxon>Fungi</taxon>
        <taxon>Dikarya</taxon>
        <taxon>Ascomycota</taxon>
        <taxon>Pezizomycotina</taxon>
        <taxon>Dothideomycetes</taxon>
        <taxon>Dothideomycetes incertae sedis</taxon>
        <taxon>Botryosphaeriales</taxon>
        <taxon>Botryosphaeriaceae</taxon>
        <taxon>Diplodia</taxon>
    </lineage>
</organism>
<sequence>MPTPSPYPSIDVPNVDVWAFLFERKDRPYPDDQVICLDANTNRTYTYGQIKSTAEDFGKGLKGLWDWQKGDVLAVFSPNCIDTPAITWGCHWAGGVVSPANPTYSTDELAFQLRNAGAKALVTQLPQLPAARKAAHAAGLPPDRVIVMGDARDPTGATKHFTSVRNVSGTARFRRTRLVPAEDLAFLVYSSGTTGLPKGVMLTHRNIVANVLMNSALEGVNLDWRVDKVIAFLPFFHIYGLTCLVHHSMYTGVQLVVMDKFDLERFCSNVQTHKVTFAYLVPPVVLALSKSAVVDKYDLSSLRMSNSGAAPLTREIVEELWKKRRLKVKQGYGLSETSPTTHTQEWRDWDAKIGSVGKLMPNQVAKYMDPEEKEVPVGGTGELWIKGPNVFKGYWRNEEATRNALTEDGFFKTGDVGHQDPEGHFYITDRVKELIKYKGFQVPPAELEGLLVSHPLIEDVAVIGIYDKEQATEVPRAYIVPAKGSEASPKMEKEIVSWLTERVAHHKRLRGGVRFVDVIPKSVSGKILRRVLKAQAAEEEKGGKAKL</sequence>
<dbReference type="GO" id="GO:0016405">
    <property type="term" value="F:CoA-ligase activity"/>
    <property type="evidence" value="ECO:0007669"/>
    <property type="project" value="TreeGrafter"/>
</dbReference>
<dbReference type="Gene3D" id="3.30.300.30">
    <property type="match status" value="1"/>
</dbReference>
<dbReference type="OrthoDB" id="6509636at2759"/>
<dbReference type="CDD" id="cd05911">
    <property type="entry name" value="Firefly_Luc_like"/>
    <property type="match status" value="1"/>
</dbReference>
<proteinExistence type="inferred from homology"/>
<dbReference type="InterPro" id="IPR042099">
    <property type="entry name" value="ANL_N_sf"/>
</dbReference>
<dbReference type="InterPro" id="IPR000873">
    <property type="entry name" value="AMP-dep_synth/lig_dom"/>
</dbReference>
<dbReference type="FunFam" id="3.40.50.12780:FF:000003">
    <property type="entry name" value="Long-chain-fatty-acid--CoA ligase FadD"/>
    <property type="match status" value="1"/>
</dbReference>
<feature type="domain" description="AMP-binding enzyme C-terminal" evidence="7">
    <location>
        <begin position="446"/>
        <end position="526"/>
    </location>
</feature>
<keyword evidence="9" id="KW-1185">Reference proteome</keyword>
<protein>
    <submittedName>
        <fullName evidence="8">Phenylacetyl-ligase</fullName>
    </submittedName>
</protein>
<evidence type="ECO:0000259" key="7">
    <source>
        <dbReference type="Pfam" id="PF13193"/>
    </source>
</evidence>
<dbReference type="GeneID" id="31012250"/>
<evidence type="ECO:0000256" key="5">
    <source>
        <dbReference type="ARBA" id="ARBA00022840"/>
    </source>
</evidence>
<evidence type="ECO:0000259" key="6">
    <source>
        <dbReference type="Pfam" id="PF00501"/>
    </source>
</evidence>
<evidence type="ECO:0000313" key="8">
    <source>
        <dbReference type="EMBL" id="OJD35015.1"/>
    </source>
</evidence>